<keyword evidence="26" id="KW-0347">Helicase</keyword>
<keyword evidence="32" id="KW-0694">RNA-binding</keyword>
<dbReference type="GO" id="GO:0020002">
    <property type="term" value="C:host cell plasma membrane"/>
    <property type="evidence" value="ECO:0007669"/>
    <property type="project" value="UniProtKB-SubCell"/>
</dbReference>
<organismHost>
    <name type="scientific">Aedes</name>
    <dbReference type="NCBI Taxonomy" id="7158"/>
</organismHost>
<comment type="catalytic activity">
    <reaction evidence="53">
        <text>RNA(n) + ATP = RNA(n)-3'-adenine ribonucleotide + diphosphate</text>
        <dbReference type="Rhea" id="RHEA:11332"/>
        <dbReference type="Rhea" id="RHEA-COMP:14527"/>
        <dbReference type="Rhea" id="RHEA-COMP:17347"/>
        <dbReference type="ChEBI" id="CHEBI:30616"/>
        <dbReference type="ChEBI" id="CHEBI:33019"/>
        <dbReference type="ChEBI" id="CHEBI:140395"/>
        <dbReference type="ChEBI" id="CHEBI:173115"/>
        <dbReference type="EC" id="2.7.7.19"/>
    </reaction>
</comment>
<keyword evidence="14" id="KW-0945">Host-virus interaction</keyword>
<evidence type="ECO:0000259" key="60">
    <source>
        <dbReference type="PROSITE" id="PS51520"/>
    </source>
</evidence>
<evidence type="ECO:0000256" key="28">
    <source>
        <dbReference type="ARBA" id="ARBA00022833"/>
    </source>
</evidence>
<evidence type="ECO:0000256" key="57">
    <source>
        <dbReference type="SAM" id="MobiDB-lite"/>
    </source>
</evidence>
<evidence type="ECO:0000256" key="45">
    <source>
        <dbReference type="ARBA" id="ARBA00023718"/>
    </source>
</evidence>
<evidence type="ECO:0000256" key="41">
    <source>
        <dbReference type="ARBA" id="ARBA00023200"/>
    </source>
</evidence>
<keyword evidence="13" id="KW-1048">Host nucleus</keyword>
<dbReference type="InterPro" id="IPR027351">
    <property type="entry name" value="(+)RNA_virus_helicase_core_dom"/>
</dbReference>
<keyword evidence="42" id="KW-1262">Eukaryotic host gene expression shutoff by virus</keyword>
<keyword evidence="15" id="KW-0489">Methyltransferase</keyword>
<evidence type="ECO:0000256" key="35">
    <source>
        <dbReference type="ARBA" id="ARBA00023042"/>
    </source>
</evidence>
<keyword evidence="31" id="KW-1043">Host membrane</keyword>
<dbReference type="CDD" id="cd23250">
    <property type="entry name" value="Togaviridae_RdRp"/>
    <property type="match status" value="1"/>
</dbReference>
<comment type="catalytic activity">
    <reaction evidence="47">
        <text>ADP-alpha-D-ribose 1''-phosphate + H2O = ADP-D-ribose + phosphate</text>
        <dbReference type="Rhea" id="RHEA:25029"/>
        <dbReference type="ChEBI" id="CHEBI:15377"/>
        <dbReference type="ChEBI" id="CHEBI:43474"/>
        <dbReference type="ChEBI" id="CHEBI:57967"/>
        <dbReference type="ChEBI" id="CHEBI:58753"/>
        <dbReference type="EC" id="3.1.3.84"/>
    </reaction>
    <physiologicalReaction direction="left-to-right" evidence="47">
        <dbReference type="Rhea" id="RHEA:25030"/>
    </physiologicalReaction>
</comment>
<dbReference type="PROSITE" id="PS51520">
    <property type="entry name" value="NSP2PRO"/>
    <property type="match status" value="1"/>
</dbReference>
<comment type="subcellular location">
    <subcellularLocation>
        <location evidence="4">Host cell membrane</location>
        <topology evidence="4">Lipid-anchor</topology>
        <orientation evidence="4">Cytoplasmic side</orientation>
    </subcellularLocation>
    <subcellularLocation>
        <location evidence="7">Host cell projection</location>
        <location evidence="7">Host filopodium</location>
    </subcellularLocation>
    <subcellularLocation>
        <location evidence="8">Host cytoplasmic vesicle membrane</location>
        <topology evidence="8">Lipid-anchor</topology>
    </subcellularLocation>
    <subcellularLocation>
        <location evidence="6">Host cytoplasmic vesicle membrane</location>
        <topology evidence="6">Peripheral membrane protein</topology>
    </subcellularLocation>
    <subcellularLocation>
        <location evidence="5">Host nucleus</location>
    </subcellularLocation>
</comment>
<dbReference type="InterPro" id="IPR047311">
    <property type="entry name" value="Togaviridae_RdRp"/>
</dbReference>
<comment type="function">
    <text evidence="3">Inactive precursor of the viral replicase, which is activated by cleavages carried out by the viral protease nsP2.</text>
</comment>
<evidence type="ECO:0000256" key="1">
    <source>
        <dbReference type="ARBA" id="ARBA00001936"/>
    </source>
</evidence>
<dbReference type="Pfam" id="PF20852">
    <property type="entry name" value="nsP3_ZBD"/>
    <property type="match status" value="1"/>
</dbReference>
<name>A0A2U9F3T6_AURAV</name>
<dbReference type="GO" id="GO:0042025">
    <property type="term" value="C:host cell nucleus"/>
    <property type="evidence" value="ECO:0007669"/>
    <property type="project" value="UniProtKB-SubCell"/>
</dbReference>
<reference evidence="63" key="2">
    <citation type="submission" date="2018-01" db="EMBL/GenBank/DDBJ databases">
        <authorList>
            <person name="Gaut B.S."/>
            <person name="Morton B.R."/>
            <person name="Clegg M.T."/>
            <person name="Duvall M.R."/>
        </authorList>
    </citation>
    <scope>NUCLEOTIDE SEQUENCE</scope>
    <source>
        <strain evidence="63">BR/P05</strain>
    </source>
</reference>
<dbReference type="GO" id="GO:0039523">
    <property type="term" value="P:symbiont-mediated suppression of host mRNA transcription via inhibition of RNA polymerase II activity"/>
    <property type="evidence" value="ECO:0007669"/>
    <property type="project" value="UniProtKB-KW"/>
</dbReference>
<evidence type="ECO:0000256" key="30">
    <source>
        <dbReference type="ARBA" id="ARBA00022843"/>
    </source>
</evidence>
<evidence type="ECO:0000256" key="4">
    <source>
        <dbReference type="ARBA" id="ARBA00004112"/>
    </source>
</evidence>
<evidence type="ECO:0000256" key="40">
    <source>
        <dbReference type="ARBA" id="ARBA00023151"/>
    </source>
</evidence>
<dbReference type="InterPro" id="IPR002620">
    <property type="entry name" value="Alphavirus_nsp2pro"/>
</dbReference>
<feature type="domain" description="RdRp catalytic" evidence="58">
    <location>
        <begin position="2331"/>
        <end position="2446"/>
    </location>
</feature>
<dbReference type="FunFam" id="3.40.50.300:FF:001415">
    <property type="entry name" value="Polyprotein P1234"/>
    <property type="match status" value="1"/>
</dbReference>
<dbReference type="FunFam" id="3.40.220.10:FF:000015">
    <property type="entry name" value="Polyprotein P1234"/>
    <property type="match status" value="1"/>
</dbReference>
<comment type="catalytic activity">
    <reaction evidence="52">
        <text>4-O-(ADP-D-ribosyl)-L-aspartyl-[protein] + H2O = L-aspartyl-[protein] + ADP-D-ribose + H(+)</text>
        <dbReference type="Rhea" id="RHEA:54428"/>
        <dbReference type="Rhea" id="RHEA-COMP:9867"/>
        <dbReference type="Rhea" id="RHEA-COMP:13832"/>
        <dbReference type="ChEBI" id="CHEBI:15377"/>
        <dbReference type="ChEBI" id="CHEBI:15378"/>
        <dbReference type="ChEBI" id="CHEBI:29961"/>
        <dbReference type="ChEBI" id="CHEBI:57967"/>
        <dbReference type="ChEBI" id="CHEBI:138102"/>
    </reaction>
    <physiologicalReaction direction="left-to-right" evidence="52">
        <dbReference type="Rhea" id="RHEA:54429"/>
    </physiologicalReaction>
</comment>
<dbReference type="CDD" id="cd21557">
    <property type="entry name" value="Macro_X_Nsp3-like"/>
    <property type="match status" value="1"/>
</dbReference>
<dbReference type="InterPro" id="IPR044936">
    <property type="entry name" value="Alphavirus_nsp2pro_sf"/>
</dbReference>
<keyword evidence="37" id="KW-0342">GTP-binding</keyword>
<dbReference type="GO" id="GO:0006351">
    <property type="term" value="P:DNA-templated transcription"/>
    <property type="evidence" value="ECO:0007669"/>
    <property type="project" value="InterPro"/>
</dbReference>
<evidence type="ECO:0000256" key="25">
    <source>
        <dbReference type="ARBA" id="ARBA00022801"/>
    </source>
</evidence>
<dbReference type="Pfam" id="PF01707">
    <property type="entry name" value="Peptidase_C9"/>
    <property type="match status" value="1"/>
</dbReference>
<dbReference type="SUPFAM" id="SSF53335">
    <property type="entry name" value="S-adenosyl-L-methionine-dependent methyltransferases"/>
    <property type="match status" value="1"/>
</dbReference>
<dbReference type="Pfam" id="PF01660">
    <property type="entry name" value="Vmethyltransf"/>
    <property type="match status" value="1"/>
</dbReference>
<dbReference type="InterPro" id="IPR043472">
    <property type="entry name" value="Macro_dom-like"/>
</dbReference>
<sequence precursor="true">MEKPTVHVDVDPQSPFVLQLQKSFPQFEIVARQVTPNDHANARAFSHLASKLIEHEIPTSVTILDIGSAPARRMYSEHKYHCVCPMRSPEDPDRLMNYASRLADKAGEITNKRLHDKLADLKSVLESPDAETGTICFHNDVTCRTTAEVSVMQDVYIDAPSTIYHQALKGVRKLYWIGFDTTQFMFSSMAGSYPSYNTNWADERVLEARNIGLCSTKLTEGTMGKLSILRKKALKPGTDVYFSVGSTLYPENRADLQSWHLPSVFHLKGKQSFTCRCDTAVNCEGYVVKKITISPGITGRVNGYAVTNNSEGFLLCKITDTVKGERVSFPVCTYIPPSICDQMTGILATDIQPEDAQKLLVGLNQRIVVNGKTNRNTNTMQNYLLPAVATGLSKWAKERKADADDEKPLNVRGRKLAFGCLWAFKTKKIHSFYRPPGTQTIVKVAAEFSAFPMSSVWTTSLPMSLRQKVKLLLVKKTNKPVVTITDTEVKNAQEAYNEAVETAEAEEKAKALPPLKPTAPPVAEDVKCEVTDLVDDAGAALVETPRGKIKIIPQEGDVRIGSYTVISPAAVLRNQQLEPIHELAEQVKIITHGGRTGRYSVEPYDAKVLLPTGSAMSWQHFAALSESATLVYNEREFLNRRLHHIATKGAAKNTEEEQYKVCKAKDTDHEYVYDVDARKCVKREHAQGLVLVGELTNPPYHELAYEGLRTRPAAPYHIETLGVIGTPGSGKSAIIKSTVTLKDLVTSGKKENCKEIEDDVQKMRGMTIATRTVDSVLLNGWKKAVDVLYVDEAFACHAGTLMALIAIVKPRRKVVLCGDPKQCGFFNLMQLKVNFNNPERDLCTSTHYKYISRRCTQPVTAIVSTLHYDGKMRTTNPCKRAIEIDVNGSTKPKKGDIVLTCFRGWVKQLQIDYPGHEVMTAAASQGLTRKGVYAVRQKVNENPLYAEKSEHVNVLLTRTEDRIVWKTLQGDPWIKYLTNVPKGNFTATLEEWQAEHEDIMKAINSTSTVSDPFASKVNTCWAKAIIPILRTAGIELTFEQWEDLFPQFRNDQPYSAIYALDVVCTKMFGMDLSSGIFSRPEIPLTFHPADIGRVRAHWDNSPGGQKFGYNKAVIANLAKKYPVYLRAGKGDQILPVYGRVSVPSARNNLVPLNRNLPHSLTASLQKKEAAPLHKFLNQLPGHSMLLVSKETCYCVSKRITWVAPLGVRGADHNHDLHFGFPPLSRYDLVVVNMDTPYRFHHYQQCEEHAGLMRTLARSALNCLKPGGTLALKAYGFADSNSEDVVLSLARKFVRVSAVRPSCTQFNTEMFFVFRQLDNDRERQFTQHHLNLAVSNIFDNYKDGSGAAPSYRVKRMNIADCTEEAVVNAANAAGKPGDGVCRAIFKKWPKSFENATTEVGTAVMKPCHNKVVIHAVGPNFRKYTLEEATKLLQNAYHDVAKIVNEKGISSVAIPLLSTSIYAAGADRLDLSLRCLFTALDRTDADVTIYCLDKKWEQRIADAIRMREHVTELKDPDIEIDEGLTRVHPDSCLKDHIGYSTSMGKLYSYFEGTKFHRTAKDIAEIRALFPDVQAANEQICLYTLGEPMESIREKCPVEDSPASAPPKTIPCLCMYAMTAERICRLRSNSVTNITVCSSFPLPKYRIKNVQKVQCTKVVLFNPDVPPYIPARVYINKDEPPVTPHTDSPPDTCSSRLSLTPTLSNAESDIVSLTFSEIDSELSSLNEPAEARNDILVQAEVHCDPGFTSEAELDERGSTPRQPPPVPPPRPKRAAKLSRLANHAESDIVSLTFSEIDSELSSLNEPAEARNDILVQAEVHCDPGFTSEAELDERGSTPRQPPPVPPPRPKRAAKLSRLANQLNEPTEACDDILVQAEVHYNSGFTPEAELNEGGSILRKPPPVPPLRPKQTTNLSRLANQLSMPITFGDFAEGELDRLLTPSPTPTFGDFSQEEMDRFFGNRQYRLTGVGGFIFSSDTGPGHLQQKSVMQNSTTEILIERSRLEKIHAPVLDLQKEEMLKCRYQMSPTVANKSRYQSRKVENMKAVTTVRLLDGLKMYVTPDVEAECYKYTYPKPMYSASVPDRFVSPEVAVAVCNNFFHENYPTVASYQITDEYDAYLDMLDGSVSCLDTATFCPAKLSFPKTHSYLEPTLRSAVPSAFQNTLQNVLSAATKRNCNVTQMRELPVLDSAVLNVECFKKYACNTDYWEEFKEKPIRITTECVTSYVARLKGPKAAALFAKTHRLVPLQEVPMDRFVMDMKRDVKVTPGTKHTEERPKVQVIQAAEPLATAYLCGIHRELVRRLTAVLLPNIHTLFDMSAEDFDAIIAANFSYGDPVLETDIASFDKSQDDSLALTALMILEDLGVDDRLMDLIECAFGEITSVHLPTATRFKFGAMMKSGMFLTLFVNTVLNVVIASRVLEQRLRDSKCAAFIGDDNIIHGVVSDKIMADRCATWMNMEVKIIDTVIGIKAPYFCGGFILEDQVTHTACRVSDPLKRLFKLGKPLPVDDEQDHDRRRALEDETRAWFRVGIQGELLKAVESRYEVQEVQPVLLALATFSRSDKAFKALRGSPRHLYGGPK</sequence>
<evidence type="ECO:0000256" key="6">
    <source>
        <dbReference type="ARBA" id="ARBA00004350"/>
    </source>
</evidence>
<keyword evidence="29" id="KW-0067">ATP-binding</keyword>
<evidence type="ECO:0000256" key="36">
    <source>
        <dbReference type="ARBA" id="ARBA00023103"/>
    </source>
</evidence>
<evidence type="ECO:0000256" key="47">
    <source>
        <dbReference type="ARBA" id="ARBA00034446"/>
    </source>
</evidence>
<dbReference type="Pfam" id="PF00978">
    <property type="entry name" value="RdRP_2"/>
    <property type="match status" value="1"/>
</dbReference>
<evidence type="ECO:0000256" key="54">
    <source>
        <dbReference type="ARBA" id="ARBA00048986"/>
    </source>
</evidence>
<comment type="catalytic activity">
    <reaction evidence="48">
        <text>a ribonucleoside 5'-triphosphate + H2O = a ribonucleoside 5'-diphosphate + phosphate + H(+)</text>
        <dbReference type="Rhea" id="RHEA:23680"/>
        <dbReference type="ChEBI" id="CHEBI:15377"/>
        <dbReference type="ChEBI" id="CHEBI:15378"/>
        <dbReference type="ChEBI" id="CHEBI:43474"/>
        <dbReference type="ChEBI" id="CHEBI:57930"/>
        <dbReference type="ChEBI" id="CHEBI:61557"/>
        <dbReference type="EC" id="3.6.1.15"/>
    </reaction>
</comment>
<dbReference type="GO" id="GO:0005525">
    <property type="term" value="F:GTP binding"/>
    <property type="evidence" value="ECO:0007669"/>
    <property type="project" value="UniProtKB-KW"/>
</dbReference>
<keyword evidence="35" id="KW-0506">mRNA capping</keyword>
<comment type="catalytic activity">
    <reaction evidence="55">
        <text>N(tele)-(N(7)-methylguanosine 5'-phospho)-L-histidyl-[protein] + a 5'-end diphospho-(purine-ribonucleoside) in mRNA + H(+) = a 5'-end (N(7)-methyl 5'-triphosphoguanosine)-(purine-ribonucleoside) in mRNA + L-histidyl-[protein]</text>
        <dbReference type="Rhea" id="RHEA:54800"/>
        <dbReference type="Rhea" id="RHEA-COMP:9745"/>
        <dbReference type="Rhea" id="RHEA-COMP:12925"/>
        <dbReference type="Rhea" id="RHEA-COMP:13929"/>
        <dbReference type="Rhea" id="RHEA-COMP:13995"/>
        <dbReference type="ChEBI" id="CHEBI:15378"/>
        <dbReference type="ChEBI" id="CHEBI:29979"/>
        <dbReference type="ChEBI" id="CHEBI:133968"/>
        <dbReference type="ChEBI" id="CHEBI:138276"/>
        <dbReference type="ChEBI" id="CHEBI:138334"/>
    </reaction>
</comment>
<feature type="active site" description="For cysteine protease nsP2 activity" evidence="56">
    <location>
        <position position="1020"/>
    </location>
</feature>
<keyword evidence="28" id="KW-0862">Zinc</keyword>
<dbReference type="GO" id="GO:0044176">
    <property type="term" value="C:host cell filopodium"/>
    <property type="evidence" value="ECO:0007669"/>
    <property type="project" value="UniProtKB-SubCell"/>
</dbReference>
<evidence type="ECO:0000259" key="58">
    <source>
        <dbReference type="PROSITE" id="PS50507"/>
    </source>
</evidence>
<feature type="domain" description="Alphavirus-like MT" evidence="62">
    <location>
        <begin position="30"/>
        <end position="260"/>
    </location>
</feature>
<keyword evidence="17 56" id="KW-0645">Protease</keyword>
<evidence type="ECO:0000256" key="38">
    <source>
        <dbReference type="ARBA" id="ARBA00023136"/>
    </source>
</evidence>
<evidence type="ECO:0000256" key="13">
    <source>
        <dbReference type="ARBA" id="ARBA00022562"/>
    </source>
</evidence>
<evidence type="ECO:0000259" key="59">
    <source>
        <dbReference type="PROSITE" id="PS51154"/>
    </source>
</evidence>
<dbReference type="GO" id="GO:0016556">
    <property type="term" value="P:mRNA modification"/>
    <property type="evidence" value="ECO:0007669"/>
    <property type="project" value="InterPro"/>
</dbReference>
<proteinExistence type="predicted"/>
<keyword evidence="39" id="KW-0564">Palmitate</keyword>
<keyword evidence="34" id="KW-1190">Host gene expression shutoff by virus</keyword>
<evidence type="ECO:0000256" key="42">
    <source>
        <dbReference type="ARBA" id="ARBA00023247"/>
    </source>
</evidence>
<evidence type="ECO:0000256" key="18">
    <source>
        <dbReference type="ARBA" id="ARBA00022679"/>
    </source>
</evidence>
<keyword evidence="44" id="KW-0449">Lipoprotein</keyword>
<accession>A0A2U9F3T6</accession>
<dbReference type="GO" id="GO:0140818">
    <property type="term" value="F:mRNA 5'-triphosphate monophosphatase activity"/>
    <property type="evidence" value="ECO:0007669"/>
    <property type="project" value="UniProtKB-EC"/>
</dbReference>
<dbReference type="GO" id="GO:1990817">
    <property type="term" value="F:poly(A) RNA polymerase activity"/>
    <property type="evidence" value="ECO:0007669"/>
    <property type="project" value="UniProtKB-EC"/>
</dbReference>
<evidence type="ECO:0000256" key="2">
    <source>
        <dbReference type="ARBA" id="ARBA00001946"/>
    </source>
</evidence>
<keyword evidence="41" id="KW-1035">Host cytoplasm</keyword>
<evidence type="ECO:0000256" key="16">
    <source>
        <dbReference type="ARBA" id="ARBA00022664"/>
    </source>
</evidence>
<evidence type="ECO:0000259" key="62">
    <source>
        <dbReference type="PROSITE" id="PS51743"/>
    </source>
</evidence>
<dbReference type="GO" id="GO:0003723">
    <property type="term" value="F:RNA binding"/>
    <property type="evidence" value="ECO:0007669"/>
    <property type="project" value="UniProtKB-KW"/>
</dbReference>
<dbReference type="GO" id="GO:0017111">
    <property type="term" value="F:ribonucleoside triphosphate phosphatase activity"/>
    <property type="evidence" value="ECO:0007669"/>
    <property type="project" value="UniProtKB-EC"/>
</dbReference>
<dbReference type="InterPro" id="IPR001788">
    <property type="entry name" value="RNA-dep_RNA_pol_alsuvir"/>
</dbReference>
<dbReference type="GO" id="GO:0039694">
    <property type="term" value="P:viral RNA genome replication"/>
    <property type="evidence" value="ECO:0007669"/>
    <property type="project" value="InterPro"/>
</dbReference>
<evidence type="ECO:0000256" key="9">
    <source>
        <dbReference type="ARBA" id="ARBA00015868"/>
    </source>
</evidence>
<evidence type="ECO:0000256" key="32">
    <source>
        <dbReference type="ARBA" id="ARBA00022884"/>
    </source>
</evidence>
<evidence type="ECO:0000256" key="37">
    <source>
        <dbReference type="ARBA" id="ARBA00023134"/>
    </source>
</evidence>
<comment type="catalytic activity">
    <reaction evidence="54">
        <text>N(7)-methyl-GTP + L-histidyl-[protein] = N(tele)-(N(7)-methylguanosine 5'-phospho)-L-histidyl-[protein] + diphosphate</text>
        <dbReference type="Rhea" id="RHEA:54792"/>
        <dbReference type="Rhea" id="RHEA-COMP:9745"/>
        <dbReference type="Rhea" id="RHEA-COMP:13995"/>
        <dbReference type="ChEBI" id="CHEBI:29979"/>
        <dbReference type="ChEBI" id="CHEBI:33019"/>
        <dbReference type="ChEBI" id="CHEBI:87133"/>
        <dbReference type="ChEBI" id="CHEBI:138334"/>
    </reaction>
    <physiologicalReaction direction="left-to-right" evidence="54">
        <dbReference type="Rhea" id="RHEA:54793"/>
    </physiologicalReaction>
</comment>
<dbReference type="GO" id="GO:0008234">
    <property type="term" value="F:cysteine-type peptidase activity"/>
    <property type="evidence" value="ECO:0007669"/>
    <property type="project" value="UniProtKB-KW"/>
</dbReference>
<organism evidence="63">
    <name type="scientific">Aura virus</name>
    <name type="common">AURAV</name>
    <dbReference type="NCBI Taxonomy" id="44158"/>
    <lineage>
        <taxon>Viruses</taxon>
        <taxon>Riboviria</taxon>
        <taxon>Orthornavirae</taxon>
        <taxon>Kitrinoviricota</taxon>
        <taxon>Alsuviricetes</taxon>
        <taxon>Martellivirales</taxon>
        <taxon>Togaviridae</taxon>
        <taxon>Alphavirus</taxon>
        <taxon>Alphavirus aura</taxon>
    </lineage>
</organism>
<comment type="catalytic activity">
    <reaction evidence="45">
        <text>GTP + S-adenosyl-L-methionine = N(7)-methyl-GTP + S-adenosyl-L-homocysteine</text>
        <dbReference type="Rhea" id="RHEA:46948"/>
        <dbReference type="ChEBI" id="CHEBI:37565"/>
        <dbReference type="ChEBI" id="CHEBI:57856"/>
        <dbReference type="ChEBI" id="CHEBI:59789"/>
        <dbReference type="ChEBI" id="CHEBI:87133"/>
    </reaction>
</comment>
<dbReference type="PROSITE" id="PS51657">
    <property type="entry name" value="PSRV_HELICASE"/>
    <property type="match status" value="1"/>
</dbReference>
<dbReference type="GO" id="GO:0006508">
    <property type="term" value="P:proteolysis"/>
    <property type="evidence" value="ECO:0007669"/>
    <property type="project" value="UniProtKB-KW"/>
</dbReference>
<keyword evidence="25" id="KW-0378">Hydrolase</keyword>
<dbReference type="Gene3D" id="3.40.50.150">
    <property type="entry name" value="Vaccinia Virus protein VP39"/>
    <property type="match status" value="1"/>
</dbReference>
<evidence type="ECO:0000256" key="39">
    <source>
        <dbReference type="ARBA" id="ARBA00023139"/>
    </source>
</evidence>
<dbReference type="EMBL" id="MG761767">
    <property type="protein sequence ID" value="AWQ38330.1"/>
    <property type="molecule type" value="Genomic_RNA"/>
</dbReference>
<evidence type="ECO:0000256" key="7">
    <source>
        <dbReference type="ARBA" id="ARBA00004490"/>
    </source>
</evidence>
<evidence type="ECO:0000256" key="53">
    <source>
        <dbReference type="ARBA" id="ARBA00048830"/>
    </source>
</evidence>
<comment type="cofactor">
    <cofactor evidence="2">
        <name>Mg(2+)</name>
        <dbReference type="ChEBI" id="CHEBI:18420"/>
    </cofactor>
</comment>
<feature type="active site" description="For cysteine protease nsP2 activity" evidence="56">
    <location>
        <position position="1097"/>
    </location>
</feature>
<keyword evidence="21" id="KW-0479">Metal-binding</keyword>
<keyword evidence="12" id="KW-1032">Host cell membrane</keyword>
<dbReference type="Pfam" id="PF20896">
    <property type="entry name" value="ToMV_Hel_N"/>
    <property type="match status" value="1"/>
</dbReference>
<keyword evidence="16" id="KW-0507">mRNA processing</keyword>
<evidence type="ECO:0000256" key="17">
    <source>
        <dbReference type="ARBA" id="ARBA00022670"/>
    </source>
</evidence>
<evidence type="ECO:0000256" key="14">
    <source>
        <dbReference type="ARBA" id="ARBA00022581"/>
    </source>
</evidence>
<protein>
    <recommendedName>
        <fullName evidence="9">Polyprotein P1234</fullName>
    </recommendedName>
    <alternativeName>
        <fullName evidence="46">Non-structural polyprotein</fullName>
    </alternativeName>
</protein>
<dbReference type="GO" id="GO:0005524">
    <property type="term" value="F:ATP binding"/>
    <property type="evidence" value="ECO:0007669"/>
    <property type="project" value="UniProtKB-KW"/>
</dbReference>
<evidence type="ECO:0000256" key="12">
    <source>
        <dbReference type="ARBA" id="ARBA00022511"/>
    </source>
</evidence>
<dbReference type="PROSITE" id="PS51154">
    <property type="entry name" value="MACRO"/>
    <property type="match status" value="1"/>
</dbReference>
<dbReference type="InterPro" id="IPR002589">
    <property type="entry name" value="Macro_dom"/>
</dbReference>
<evidence type="ECO:0000256" key="50">
    <source>
        <dbReference type="ARBA" id="ARBA00047984"/>
    </source>
</evidence>
<dbReference type="GO" id="GO:0044162">
    <property type="term" value="C:host cell cytoplasmic vesicle membrane"/>
    <property type="evidence" value="ECO:0007669"/>
    <property type="project" value="UniProtKB-SubCell"/>
</dbReference>
<dbReference type="SUPFAM" id="SSF56672">
    <property type="entry name" value="DNA/RNA polymerases"/>
    <property type="match status" value="1"/>
</dbReference>
<dbReference type="GO" id="GO:0003968">
    <property type="term" value="F:RNA-directed RNA polymerase activity"/>
    <property type="evidence" value="ECO:0007669"/>
    <property type="project" value="UniProtKB-KW"/>
</dbReference>
<dbReference type="SUPFAM" id="SSF52540">
    <property type="entry name" value="P-loop containing nucleoside triphosphate hydrolases"/>
    <property type="match status" value="1"/>
</dbReference>
<keyword evidence="33" id="KW-0693">Viral RNA replication</keyword>
<evidence type="ECO:0000256" key="51">
    <source>
        <dbReference type="ARBA" id="ARBA00048163"/>
    </source>
</evidence>
<keyword evidence="22" id="KW-1191">Eukaryotic host transcription shutoff by virus</keyword>
<dbReference type="GO" id="GO:0003724">
    <property type="term" value="F:RNA helicase activity"/>
    <property type="evidence" value="ECO:0007669"/>
    <property type="project" value="UniProtKB-EC"/>
</dbReference>
<dbReference type="InterPro" id="IPR043502">
    <property type="entry name" value="DNA/RNA_pol_sf"/>
</dbReference>
<dbReference type="GO" id="GO:0032259">
    <property type="term" value="P:methylation"/>
    <property type="evidence" value="ECO:0007669"/>
    <property type="project" value="UniProtKB-KW"/>
</dbReference>
<evidence type="ECO:0000256" key="29">
    <source>
        <dbReference type="ARBA" id="ARBA00022840"/>
    </source>
</evidence>
<keyword evidence="10" id="KW-0696">RNA-directed RNA polymerase</keyword>
<evidence type="ECO:0000256" key="3">
    <source>
        <dbReference type="ARBA" id="ARBA00002589"/>
    </source>
</evidence>
<keyword evidence="27" id="KW-0788">Thiol protease</keyword>
<feature type="region of interest" description="Disordered" evidence="57">
    <location>
        <begin position="1674"/>
        <end position="1693"/>
    </location>
</feature>
<keyword evidence="38" id="KW-0472">Membrane</keyword>
<evidence type="ECO:0000256" key="31">
    <source>
        <dbReference type="ARBA" id="ARBA00022870"/>
    </source>
</evidence>
<keyword evidence="30" id="KW-0832">Ubl conjugation</keyword>
<keyword evidence="18" id="KW-0808">Transferase</keyword>
<dbReference type="InterPro" id="IPR027417">
    <property type="entry name" value="P-loop_NTPase"/>
</dbReference>
<evidence type="ECO:0000256" key="23">
    <source>
        <dbReference type="ARBA" id="ARBA00022741"/>
    </source>
</evidence>
<evidence type="ECO:0000256" key="44">
    <source>
        <dbReference type="ARBA" id="ARBA00023288"/>
    </source>
</evidence>
<evidence type="ECO:0000256" key="27">
    <source>
        <dbReference type="ARBA" id="ARBA00022807"/>
    </source>
</evidence>
<evidence type="ECO:0000256" key="33">
    <source>
        <dbReference type="ARBA" id="ARBA00022953"/>
    </source>
</evidence>
<keyword evidence="43" id="KW-0511">Multifunctional enzyme</keyword>
<evidence type="ECO:0000256" key="15">
    <source>
        <dbReference type="ARBA" id="ARBA00022603"/>
    </source>
</evidence>
<evidence type="ECO:0000256" key="55">
    <source>
        <dbReference type="ARBA" id="ARBA00049329"/>
    </source>
</evidence>
<feature type="region of interest" description="Disordered" evidence="57">
    <location>
        <begin position="1882"/>
        <end position="1907"/>
    </location>
</feature>
<evidence type="ECO:0000256" key="8">
    <source>
        <dbReference type="ARBA" id="ARBA00004615"/>
    </source>
</evidence>
<keyword evidence="20" id="KW-0548">Nucleotidyltransferase</keyword>
<dbReference type="Gene3D" id="3.40.50.300">
    <property type="entry name" value="P-loop containing nucleotide triphosphate hydrolases"/>
    <property type="match status" value="2"/>
</dbReference>
<keyword evidence="24" id="KW-1034">Host cell projection</keyword>
<evidence type="ECO:0000313" key="63">
    <source>
        <dbReference type="EMBL" id="AWQ38330.1"/>
    </source>
</evidence>
<evidence type="ECO:0000256" key="24">
    <source>
        <dbReference type="ARBA" id="ARBA00022791"/>
    </source>
</evidence>
<evidence type="ECO:0000256" key="34">
    <source>
        <dbReference type="ARBA" id="ARBA00022995"/>
    </source>
</evidence>
<keyword evidence="19" id="KW-0949">S-adenosyl-L-methionine</keyword>
<evidence type="ECO:0000256" key="56">
    <source>
        <dbReference type="PROSITE-ProRule" id="PRU00853"/>
    </source>
</evidence>
<evidence type="ECO:0000256" key="11">
    <source>
        <dbReference type="ARBA" id="ARBA00022488"/>
    </source>
</evidence>
<feature type="region of interest" description="Disordered" evidence="57">
    <location>
        <begin position="1825"/>
        <end position="1849"/>
    </location>
</feature>
<comment type="catalytic activity">
    <reaction evidence="51">
        <text>5-O-(ADP-D-ribosyl)-L-glutamyl-[protein] + H2O = L-glutamyl-[protein] + ADP-D-ribose + H(+)</text>
        <dbReference type="Rhea" id="RHEA:58248"/>
        <dbReference type="Rhea" id="RHEA-COMP:10208"/>
        <dbReference type="Rhea" id="RHEA-COMP:15089"/>
        <dbReference type="ChEBI" id="CHEBI:15377"/>
        <dbReference type="ChEBI" id="CHEBI:15378"/>
        <dbReference type="ChEBI" id="CHEBI:29973"/>
        <dbReference type="ChEBI" id="CHEBI:57967"/>
        <dbReference type="ChEBI" id="CHEBI:142540"/>
    </reaction>
    <physiologicalReaction direction="left-to-right" evidence="51">
        <dbReference type="Rhea" id="RHEA:58249"/>
    </physiologicalReaction>
</comment>
<comment type="catalytic activity">
    <reaction evidence="50">
        <text>ATP + H2O = ADP + phosphate + H(+)</text>
        <dbReference type="Rhea" id="RHEA:13065"/>
        <dbReference type="ChEBI" id="CHEBI:15377"/>
        <dbReference type="ChEBI" id="CHEBI:15378"/>
        <dbReference type="ChEBI" id="CHEBI:30616"/>
        <dbReference type="ChEBI" id="CHEBI:43474"/>
        <dbReference type="ChEBI" id="CHEBI:456216"/>
        <dbReference type="EC" id="3.6.4.13"/>
    </reaction>
</comment>
<evidence type="ECO:0000256" key="49">
    <source>
        <dbReference type="ARBA" id="ARBA00047740"/>
    </source>
</evidence>
<evidence type="ECO:0000256" key="22">
    <source>
        <dbReference type="ARBA" id="ARBA00022731"/>
    </source>
</evidence>
<evidence type="ECO:0000256" key="10">
    <source>
        <dbReference type="ARBA" id="ARBA00022484"/>
    </source>
</evidence>
<dbReference type="InterPro" id="IPR044371">
    <property type="entry name" value="Macro_X_NSP3-like"/>
</dbReference>
<evidence type="ECO:0000256" key="20">
    <source>
        <dbReference type="ARBA" id="ARBA00022695"/>
    </source>
</evidence>
<feature type="domain" description="Macro" evidence="59">
    <location>
        <begin position="1337"/>
        <end position="1506"/>
    </location>
</feature>
<keyword evidence="11" id="KW-1036">Host cytoplasmic vesicle</keyword>
<dbReference type="PROSITE" id="PS50507">
    <property type="entry name" value="RDRP_SSRNA_POS"/>
    <property type="match status" value="1"/>
</dbReference>
<keyword evidence="40" id="KW-1159">RNA suppression of termination</keyword>
<dbReference type="Pfam" id="PF01661">
    <property type="entry name" value="Macro"/>
    <property type="match status" value="1"/>
</dbReference>
<dbReference type="PROSITE" id="PS51743">
    <property type="entry name" value="ALPHAVIRUS_MT"/>
    <property type="match status" value="1"/>
</dbReference>
<dbReference type="InterPro" id="IPR048891">
    <property type="entry name" value="nsP3_ZBD"/>
</dbReference>
<dbReference type="GO" id="GO:0046872">
    <property type="term" value="F:metal ion binding"/>
    <property type="evidence" value="ECO:0007669"/>
    <property type="project" value="UniProtKB-KW"/>
</dbReference>
<reference evidence="63" key="1">
    <citation type="journal article" date="2018" name="Parasit. Vectors">
        <title>A new Aura virus isolate in Brazil shows segment duplication in the variable region of the nsP3 gene.</title>
        <authorList>
            <person name="Mosimann A.L."/>
            <person name="de Siqueira M.K."/>
            <person name="Ceole L.F."/>
            <person name="Nunes Duarte Dos Santos C."/>
        </authorList>
    </citation>
    <scope>NUCLEOTIDE SEQUENCE</scope>
    <source>
        <strain evidence="63">BR/P05</strain>
    </source>
</reference>
<evidence type="ECO:0000256" key="19">
    <source>
        <dbReference type="ARBA" id="ARBA00022691"/>
    </source>
</evidence>
<feature type="domain" description="Peptidase C9" evidence="60">
    <location>
        <begin position="1011"/>
        <end position="1340"/>
    </location>
</feature>
<evidence type="ECO:0000256" key="46">
    <source>
        <dbReference type="ARBA" id="ARBA00029613"/>
    </source>
</evidence>
<dbReference type="GO" id="GO:0006370">
    <property type="term" value="P:7-methylguanosine mRNA capping"/>
    <property type="evidence" value="ECO:0007669"/>
    <property type="project" value="UniProtKB-KW"/>
</dbReference>
<comment type="cofactor">
    <cofactor evidence="1">
        <name>Mn(2+)</name>
        <dbReference type="ChEBI" id="CHEBI:29035"/>
    </cofactor>
</comment>
<dbReference type="InterPro" id="IPR007094">
    <property type="entry name" value="RNA-dir_pol_PSvirus"/>
</dbReference>
<dbReference type="InterPro" id="IPR002588">
    <property type="entry name" value="Alphavirus-like_MT_dom"/>
</dbReference>
<dbReference type="SMART" id="SM00506">
    <property type="entry name" value="A1pp"/>
    <property type="match status" value="1"/>
</dbReference>
<keyword evidence="23" id="KW-0547">Nucleotide-binding</keyword>
<dbReference type="Pfam" id="PF01443">
    <property type="entry name" value="Viral_helicase1"/>
    <property type="match status" value="1"/>
</dbReference>
<dbReference type="Gene3D" id="3.40.220.10">
    <property type="entry name" value="Leucine Aminopeptidase, subunit E, domain 1"/>
    <property type="match status" value="1"/>
</dbReference>
<evidence type="ECO:0000256" key="5">
    <source>
        <dbReference type="ARBA" id="ARBA00004147"/>
    </source>
</evidence>
<feature type="compositionally biased region" description="Polar residues" evidence="57">
    <location>
        <begin position="1682"/>
        <end position="1693"/>
    </location>
</feature>
<feature type="region of interest" description="Disordered" evidence="57">
    <location>
        <begin position="1747"/>
        <end position="1772"/>
    </location>
</feature>
<dbReference type="GO" id="GO:0008174">
    <property type="term" value="F:mRNA methyltransferase activity"/>
    <property type="evidence" value="ECO:0007669"/>
    <property type="project" value="UniProtKB-UniRule"/>
</dbReference>
<evidence type="ECO:0000256" key="48">
    <source>
        <dbReference type="ARBA" id="ARBA00047631"/>
    </source>
</evidence>
<evidence type="ECO:0000256" key="52">
    <source>
        <dbReference type="ARBA" id="ARBA00048482"/>
    </source>
</evidence>
<evidence type="ECO:0000256" key="43">
    <source>
        <dbReference type="ARBA" id="ARBA00023268"/>
    </source>
</evidence>
<dbReference type="GO" id="GO:0039657">
    <property type="term" value="P:symbiont-mediated suppression of host gene expression"/>
    <property type="evidence" value="ECO:0007669"/>
    <property type="project" value="UniProtKB-KW"/>
</dbReference>
<evidence type="ECO:0000256" key="26">
    <source>
        <dbReference type="ARBA" id="ARBA00022806"/>
    </source>
</evidence>
<evidence type="ECO:0000259" key="61">
    <source>
        <dbReference type="PROSITE" id="PS51657"/>
    </source>
</evidence>
<dbReference type="SUPFAM" id="SSF52949">
    <property type="entry name" value="Macro domain-like"/>
    <property type="match status" value="1"/>
</dbReference>
<keyword evidence="36" id="KW-1104">Inhibition of host RNA polymerase II by virus</keyword>
<dbReference type="Gene3D" id="3.90.70.110">
    <property type="entry name" value="Alphavirus nsP2 protease domain"/>
    <property type="match status" value="1"/>
</dbReference>
<feature type="domain" description="(+)RNA virus helicase C-terminal" evidence="61">
    <location>
        <begin position="694"/>
        <end position="998"/>
    </location>
</feature>
<comment type="catalytic activity">
    <reaction evidence="49">
        <text>a 5'-end triphospho-ribonucleoside in mRNA + H2O = a 5'-end diphospho-ribonucleoside in mRNA + phosphate + H(+)</text>
        <dbReference type="Rhea" id="RHEA:67004"/>
        <dbReference type="Rhea" id="RHEA-COMP:17164"/>
        <dbReference type="Rhea" id="RHEA-COMP:17165"/>
        <dbReference type="ChEBI" id="CHEBI:15377"/>
        <dbReference type="ChEBI" id="CHEBI:15378"/>
        <dbReference type="ChEBI" id="CHEBI:43474"/>
        <dbReference type="ChEBI" id="CHEBI:167616"/>
        <dbReference type="ChEBI" id="CHEBI:167618"/>
        <dbReference type="EC" id="3.6.1.74"/>
    </reaction>
    <physiologicalReaction direction="left-to-right" evidence="49">
        <dbReference type="Rhea" id="RHEA:67005"/>
    </physiologicalReaction>
</comment>
<dbReference type="InterPro" id="IPR049329">
    <property type="entry name" value="ToMV_Hel_N"/>
</dbReference>
<evidence type="ECO:0000256" key="21">
    <source>
        <dbReference type="ARBA" id="ARBA00022723"/>
    </source>
</evidence>
<dbReference type="InterPro" id="IPR029063">
    <property type="entry name" value="SAM-dependent_MTases_sf"/>
</dbReference>